<dbReference type="eggNOG" id="COG1196">
    <property type="taxonomic scope" value="Bacteria"/>
</dbReference>
<dbReference type="SUPFAM" id="SSF52540">
    <property type="entry name" value="P-loop containing nucleoside triphosphate hydrolases"/>
    <property type="match status" value="2"/>
</dbReference>
<dbReference type="STRING" id="768671.ThimaDRAFT_1467"/>
<protein>
    <recommendedName>
        <fullName evidence="4">Sulfotransferase</fullName>
    </recommendedName>
</protein>
<evidence type="ECO:0000256" key="1">
    <source>
        <dbReference type="SAM" id="MobiDB-lite"/>
    </source>
</evidence>
<accession>F9U965</accession>
<dbReference type="AlphaFoldDB" id="F9U965"/>
<dbReference type="Gene3D" id="3.40.50.300">
    <property type="entry name" value="P-loop containing nucleotide triphosphate hydrolases"/>
    <property type="match status" value="2"/>
</dbReference>
<dbReference type="EMBL" id="AFWV01000004">
    <property type="protein sequence ID" value="EGV19323.1"/>
    <property type="molecule type" value="Genomic_DNA"/>
</dbReference>
<feature type="region of interest" description="Disordered" evidence="1">
    <location>
        <begin position="284"/>
        <end position="373"/>
    </location>
</feature>
<evidence type="ECO:0000313" key="2">
    <source>
        <dbReference type="EMBL" id="EGV19323.1"/>
    </source>
</evidence>
<dbReference type="eggNOG" id="COG3551">
    <property type="taxonomic scope" value="Bacteria"/>
</dbReference>
<keyword evidence="3" id="KW-1185">Reference proteome</keyword>
<name>F9U965_9GAMM</name>
<evidence type="ECO:0008006" key="4">
    <source>
        <dbReference type="Google" id="ProtNLM"/>
    </source>
</evidence>
<reference evidence="2 3" key="1">
    <citation type="submission" date="2011-06" db="EMBL/GenBank/DDBJ databases">
        <title>The draft genome of Thiocapsa marina 5811.</title>
        <authorList>
            <consortium name="US DOE Joint Genome Institute (JGI-PGF)"/>
            <person name="Lucas S."/>
            <person name="Han J."/>
            <person name="Cheng J.-F."/>
            <person name="Goodwin L."/>
            <person name="Pitluck S."/>
            <person name="Peters L."/>
            <person name="Land M.L."/>
            <person name="Hauser L."/>
            <person name="Vogl K."/>
            <person name="Liu Z."/>
            <person name="Imhoff J."/>
            <person name="Thiel V."/>
            <person name="Frigaard N.-U."/>
            <person name="Bryant D."/>
            <person name="Woyke T.J."/>
        </authorList>
    </citation>
    <scope>NUCLEOTIDE SEQUENCE [LARGE SCALE GENOMIC DNA]</scope>
    <source>
        <strain evidence="2 3">5811</strain>
    </source>
</reference>
<dbReference type="PATRIC" id="fig|768671.3.peg.1573"/>
<dbReference type="Proteomes" id="UP000005459">
    <property type="component" value="Unassembled WGS sequence"/>
</dbReference>
<gene>
    <name evidence="2" type="ORF">ThimaDRAFT_1467</name>
</gene>
<organism evidence="2 3">
    <name type="scientific">Thiocapsa marina 5811</name>
    <dbReference type="NCBI Taxonomy" id="768671"/>
    <lineage>
        <taxon>Bacteria</taxon>
        <taxon>Pseudomonadati</taxon>
        <taxon>Pseudomonadota</taxon>
        <taxon>Gammaproteobacteria</taxon>
        <taxon>Chromatiales</taxon>
        <taxon>Chromatiaceae</taxon>
        <taxon>Thiocapsa</taxon>
    </lineage>
</organism>
<evidence type="ECO:0000313" key="3">
    <source>
        <dbReference type="Proteomes" id="UP000005459"/>
    </source>
</evidence>
<sequence>MVSKNTNGSPIAVGGVGGSGTRLVAELLIRLGFYVGSDLNESLDNLWFTLLFKRTEILGCSDLEFRTCADLFTRRMQGRSDCQPAAEAFLRRLADTDRAQHDSSWLKERVMSFLGPVDPPAPGIRWGWKEPNTHVVLDRLMGAMPDLKYIHVFRNGLDMAYSQNQNQLRLWGPSFLGEDSIHIDPRHALRYWRHVHERLLSVFERFPGRGFMLNFDALCANPQQALESMLRFIEVDPSVQRIRDLTPLIRPPVSIGRFKAHDSAIFDQDDIRFVADLGFPIGERSRNGVGSSDQGNEPGRRTGDTPRGSANEVASDRLRTVPTRQKPPLPSKTGGEPYGESERVGSAETMGSPAEVLNTYGGHSDGSQPSPGERRTALLVLGMHRSGTSAFTRVSGLLGGALPRDLMPPAKNNNETGFWESMGIYELDDLILKHAGTRWDDWRALPDDWLSSTRADGFKARAITVVRNAFMDDPFIVVKDPRICRLVPFWREVLQEMEMDVLSLLPIRNPLEVAASLRRRDGFDPAKAYLLWLRHTLDAEVSTRGSLRSIVTFEQLMSNWRECVTDIKAHLGVTWPQIPQAPNAAAIDAFLQDSLRHNRASDHELYDDQNVPDWVKATFRSMVELSHHPDSASALCVLDGVRGELDKATQAIGPTVHLGEIDEEPPTPSIETDQTRFDQKTSRILELESAVLLHQLETDALRSEIIAAERRVSELDSVVIRNRAHIEDLRRKITELEIGGQKDRMAAVEHRSRNQHLESRLGTSQSRIERLSRQRDAMAFRVNALQSTASWQIGRYVVAAEQRFPRILRSVLAAPKWVIWILTLRASDRLRLRYEVRRLRASGLFDEAWYVCSYPEILSSGHHAAAHWSLLGWRNGLQPNPLFKTRWYLENNRDVGAAGIDPLLHYFTQGAFEGRDPHPCFSSSWYLEQNLDVARSGINPLTHFLSTGANERRDPNPSFKISQYLSEHPEIANSGVNPLVHSLLHGDKEGQADTT</sequence>
<dbReference type="InterPro" id="IPR027417">
    <property type="entry name" value="P-loop_NTPase"/>
</dbReference>
<proteinExistence type="predicted"/>
<dbReference type="Pfam" id="PF13469">
    <property type="entry name" value="Sulfotransfer_3"/>
    <property type="match status" value="1"/>
</dbReference>